<keyword evidence="7 8" id="KW-0807">Transducer</keyword>
<protein>
    <recommendedName>
        <fullName evidence="8">Gustatory receptor</fullName>
    </recommendedName>
</protein>
<dbReference type="Proteomes" id="UP000838878">
    <property type="component" value="Chromosome 1"/>
</dbReference>
<evidence type="ECO:0000256" key="8">
    <source>
        <dbReference type="RuleBase" id="RU363108"/>
    </source>
</evidence>
<keyword evidence="2 8" id="KW-1003">Cell membrane</keyword>
<evidence type="ECO:0000256" key="7">
    <source>
        <dbReference type="ARBA" id="ARBA00023224"/>
    </source>
</evidence>
<dbReference type="InterPro" id="IPR013604">
    <property type="entry name" value="7TM_chemorcpt"/>
</dbReference>
<dbReference type="GO" id="GO:0008049">
    <property type="term" value="P:male courtship behavior"/>
    <property type="evidence" value="ECO:0007669"/>
    <property type="project" value="TreeGrafter"/>
</dbReference>
<keyword evidence="5 8" id="KW-0472">Membrane</keyword>
<evidence type="ECO:0000313" key="10">
    <source>
        <dbReference type="Proteomes" id="UP000838878"/>
    </source>
</evidence>
<feature type="non-terminal residue" evidence="9">
    <location>
        <position position="498"/>
    </location>
</feature>
<evidence type="ECO:0000256" key="6">
    <source>
        <dbReference type="ARBA" id="ARBA00023170"/>
    </source>
</evidence>
<comment type="subcellular location">
    <subcellularLocation>
        <location evidence="1 8">Cell membrane</location>
        <topology evidence="1 8">Multi-pass membrane protein</topology>
    </subcellularLocation>
</comment>
<dbReference type="OrthoDB" id="6478931at2759"/>
<dbReference type="GO" id="GO:0005886">
    <property type="term" value="C:plasma membrane"/>
    <property type="evidence" value="ECO:0007669"/>
    <property type="project" value="UniProtKB-SubCell"/>
</dbReference>
<keyword evidence="4 8" id="KW-1133">Transmembrane helix</keyword>
<dbReference type="GO" id="GO:0007165">
    <property type="term" value="P:signal transduction"/>
    <property type="evidence" value="ECO:0007669"/>
    <property type="project" value="UniProtKB-KW"/>
</dbReference>
<dbReference type="EMBL" id="OV170221">
    <property type="protein sequence ID" value="CAH0713979.1"/>
    <property type="molecule type" value="Genomic_DNA"/>
</dbReference>
<dbReference type="Pfam" id="PF08395">
    <property type="entry name" value="7tm_7"/>
    <property type="match status" value="1"/>
</dbReference>
<sequence length="498" mass="55615">MEWQWMIPDIFTINGNDARVFPINRRYHCPIRLEGAESAKVDGDAVPVSSDSEPGIEERVMHCVVGGAHAFILRISSFFGLAPLRFESRGNGFTVGISNAMCIYSYILVTILVICTVFGLVAEINAGVELSVRMSSTMSQFVSTCDVLVVVITAGAGVYGAPKRMRNMLKFMESVASVDNSIGAHYSLVTERKLCAILFAILIFFSALIADDFCFYALQAKKVDRQWDVVTNYIGFYLLWYVVMILELQFAFTALSVRARFQAVNDALTLTARHVSVPVEKIKDPTPLNIFAIRVAADSRRCATNVSLLVDTLPGKEHAVIIRNPVSGEPKLVVPPCEAIRRLAFLHGALCNVVHRIDKSYGLPLIVILISTLLHLIVTPYFLIMEIIVSTHRVHFLVLQFLWCATHIIRMFVVVEPCHYTITEGKRTEELVCRLMTSTPSTGMLPSRLELFSRQLMLQSISYSPMGMCTLDRPLIVSVLGAVTTYLVILIQFQRYDT</sequence>
<comment type="function">
    <text evidence="8">Gustatory receptor which mediates acceptance or avoidance behavior, depending on its substrates.</text>
</comment>
<evidence type="ECO:0000256" key="1">
    <source>
        <dbReference type="ARBA" id="ARBA00004651"/>
    </source>
</evidence>
<feature type="transmembrane region" description="Helical" evidence="8">
    <location>
        <begin position="365"/>
        <end position="388"/>
    </location>
</feature>
<gene>
    <name evidence="9" type="ORF">BINO364_LOCUS1074</name>
</gene>
<feature type="transmembrane region" description="Helical" evidence="8">
    <location>
        <begin position="238"/>
        <end position="257"/>
    </location>
</feature>
<feature type="transmembrane region" description="Helical" evidence="8">
    <location>
        <begin position="141"/>
        <end position="162"/>
    </location>
</feature>
<reference evidence="9" key="1">
    <citation type="submission" date="2021-12" db="EMBL/GenBank/DDBJ databases">
        <authorList>
            <person name="Martin H S."/>
        </authorList>
    </citation>
    <scope>NUCLEOTIDE SEQUENCE</scope>
</reference>
<feature type="transmembrane region" description="Helical" evidence="8">
    <location>
        <begin position="103"/>
        <end position="121"/>
    </location>
</feature>
<dbReference type="GO" id="GO:0030424">
    <property type="term" value="C:axon"/>
    <property type="evidence" value="ECO:0007669"/>
    <property type="project" value="TreeGrafter"/>
</dbReference>
<keyword evidence="10" id="KW-1185">Reference proteome</keyword>
<organism evidence="9 10">
    <name type="scientific">Brenthis ino</name>
    <name type="common">lesser marbled fritillary</name>
    <dbReference type="NCBI Taxonomy" id="405034"/>
    <lineage>
        <taxon>Eukaryota</taxon>
        <taxon>Metazoa</taxon>
        <taxon>Ecdysozoa</taxon>
        <taxon>Arthropoda</taxon>
        <taxon>Hexapoda</taxon>
        <taxon>Insecta</taxon>
        <taxon>Pterygota</taxon>
        <taxon>Neoptera</taxon>
        <taxon>Endopterygota</taxon>
        <taxon>Lepidoptera</taxon>
        <taxon>Glossata</taxon>
        <taxon>Ditrysia</taxon>
        <taxon>Papilionoidea</taxon>
        <taxon>Nymphalidae</taxon>
        <taxon>Heliconiinae</taxon>
        <taxon>Argynnini</taxon>
        <taxon>Brenthis</taxon>
    </lineage>
</organism>
<evidence type="ECO:0000256" key="5">
    <source>
        <dbReference type="ARBA" id="ARBA00023136"/>
    </source>
</evidence>
<keyword evidence="6 8" id="KW-0675">Receptor</keyword>
<evidence type="ECO:0000256" key="3">
    <source>
        <dbReference type="ARBA" id="ARBA00022692"/>
    </source>
</evidence>
<dbReference type="GO" id="GO:0007635">
    <property type="term" value="P:chemosensory behavior"/>
    <property type="evidence" value="ECO:0007669"/>
    <property type="project" value="TreeGrafter"/>
</dbReference>
<accession>A0A8J9Y027</accession>
<dbReference type="GO" id="GO:0030425">
    <property type="term" value="C:dendrite"/>
    <property type="evidence" value="ECO:0007669"/>
    <property type="project" value="TreeGrafter"/>
</dbReference>
<feature type="transmembrane region" description="Helical" evidence="8">
    <location>
        <begin position="475"/>
        <end position="493"/>
    </location>
</feature>
<name>A0A8J9Y027_9NEOP</name>
<feature type="transmembrane region" description="Helical" evidence="8">
    <location>
        <begin position="394"/>
        <end position="413"/>
    </location>
</feature>
<dbReference type="GO" id="GO:0050909">
    <property type="term" value="P:sensory perception of taste"/>
    <property type="evidence" value="ECO:0007669"/>
    <property type="project" value="InterPro"/>
</dbReference>
<evidence type="ECO:0000256" key="2">
    <source>
        <dbReference type="ARBA" id="ARBA00022475"/>
    </source>
</evidence>
<keyword evidence="3 8" id="KW-0812">Transmembrane</keyword>
<feature type="transmembrane region" description="Helical" evidence="8">
    <location>
        <begin position="194"/>
        <end position="218"/>
    </location>
</feature>
<dbReference type="AlphaFoldDB" id="A0A8J9Y027"/>
<comment type="similarity">
    <text evidence="8">Belongs to the insect chemoreceptor superfamily. Gustatory receptor (GR) family.</text>
</comment>
<evidence type="ECO:0000256" key="4">
    <source>
        <dbReference type="ARBA" id="ARBA00022989"/>
    </source>
</evidence>
<evidence type="ECO:0000313" key="9">
    <source>
        <dbReference type="EMBL" id="CAH0713979.1"/>
    </source>
</evidence>
<proteinExistence type="inferred from homology"/>
<dbReference type="PANTHER" id="PTHR21143:SF123">
    <property type="entry name" value="GUSTATORY RECEPTOR FOR SUGAR TASTE 43A-RELATED"/>
    <property type="match status" value="1"/>
</dbReference>
<dbReference type="GO" id="GO:0043025">
    <property type="term" value="C:neuronal cell body"/>
    <property type="evidence" value="ECO:0007669"/>
    <property type="project" value="TreeGrafter"/>
</dbReference>
<dbReference type="PANTHER" id="PTHR21143">
    <property type="entry name" value="INVERTEBRATE GUSTATORY RECEPTOR"/>
    <property type="match status" value="1"/>
</dbReference>